<dbReference type="EMBL" id="PKSG01000035">
    <property type="protein sequence ID" value="POR39493.1"/>
    <property type="molecule type" value="Genomic_DNA"/>
</dbReference>
<accession>A0A2S4LAN6</accession>
<keyword evidence="7" id="KW-0269">Exonuclease</keyword>
<keyword evidence="9" id="KW-0539">Nucleus</keyword>
<evidence type="ECO:0000256" key="14">
    <source>
        <dbReference type="SAM" id="Phobius"/>
    </source>
</evidence>
<comment type="caution">
    <text evidence="15">The sequence shown here is derived from an EMBL/GenBank/DDBJ whole genome shotgun (WGS) entry which is preliminary data.</text>
</comment>
<dbReference type="GO" id="GO:0015297">
    <property type="term" value="F:antiporter activity"/>
    <property type="evidence" value="ECO:0007669"/>
    <property type="project" value="InterPro"/>
</dbReference>
<feature type="region of interest" description="Disordered" evidence="13">
    <location>
        <begin position="370"/>
        <end position="389"/>
    </location>
</feature>
<feature type="site" description="Interaction with DNA" evidence="12">
    <location>
        <position position="418"/>
    </location>
</feature>
<evidence type="ECO:0000256" key="2">
    <source>
        <dbReference type="ARBA" id="ARBA00010199"/>
    </source>
</evidence>
<feature type="transmembrane region" description="Helical" evidence="14">
    <location>
        <begin position="1057"/>
        <end position="1078"/>
    </location>
</feature>
<feature type="compositionally biased region" description="Polar residues" evidence="13">
    <location>
        <begin position="11"/>
        <end position="21"/>
    </location>
</feature>
<sequence>MDRPSKRQRTDGTAQASTPDSLSRPISPPRKHQRREARILKSPWQLTWIRDLPEELNRDAVSLKDLLGDPLLRECWEFNYLHDIAFLMDAFDPDIRHLVEVHVVHGFWKQEDPHRLILSQDASEFTNVQLHVAPMPEMFGTHHSKMMILFRHDDTAQVVIHTANMIAKDWTNMTNAVWRSPLLPKLSEPNDASQVSHSSAFGSGDKFKSDLLNYLRSYDRRKITCKPLVDELSRYDFSSIKAALVASVPGSHDVHGPSETAWGWAALKKCLGCIPCVDGDSEVVVQISSIATLGAKDEWLQKTLFDPLATCKKQAAKRPKFRVVFPTADEIRQSLDGYASGGSIHTKIQSPQQAKQLQYLRPMLHHWANDGENGRELPSETERLDGGRQRAAPHIKTYIRYNDKKTVDWAMLTSANLSKQAWGESARPTGEMRIASWETGVLVWPGLYGEGSVMVGTFKSDSPRVEGLEGADGRESKVAVGVRVPYSVPLQRYGPDEVPWVATLNHTERDGWANMDRGRPVASPTGRDPISRSAPHRMLSSSPLAERALADDIAACSEDDADFAQGHFSDPDFPSHGHGMYRRPSGVAYGAARPVFNQQPMDEPFLTPLERKQSRNAERSLLRDNHVLPPKHHDQKQSRSLAARIYRRLFSTKLPPTDEEDQPAVSRRPTERSPLLHGANGHANGHANGSDAESGSADELLEERWEEAVASGRLRTTWQRETKTLVAYSAPLIATFSLQYSINVASIFAVGRIGRVELGAVSLANMSMAISCLAPFQGLATSLDTLCAQAYGSGHKHLVGLQCQRMTTFLLCLAGPVAVLWMFSEEIIVHIVPDPESARLAGLYLKVMIFAIPGIILFETGKRFLQAQGLFKATTYVLLIAAPINVFINWLLVWKLGMGFVGAPIAVAITENLLPVLLVLYVVFIDGSQCWGGFSKRALTNWWVMIRLALPGMIMVEAEWLAFEIMTLLSSRFGTEYLAAQSVLATLTTISYQIPFPMSIAASTRVANLIGAGLVDAAKMTARVTVVAACLIGLLNLTIYSTLRYHLPVLFTDDDKVIALVAHVLPLVAIMQVFDGLSAGAHGLLRGIGKQSIGGPANLIAYYVISLPISLALAFAAGWRLEGMWVGVIIGLIVVSIIEYTYLLKTDWHMAAAEAAARNAAG</sequence>
<evidence type="ECO:0000256" key="5">
    <source>
        <dbReference type="ARBA" id="ARBA00022763"/>
    </source>
</evidence>
<keyword evidence="14" id="KW-0472">Membrane</keyword>
<dbReference type="GO" id="GO:0005634">
    <property type="term" value="C:nucleus"/>
    <property type="evidence" value="ECO:0007669"/>
    <property type="project" value="UniProtKB-SubCell"/>
</dbReference>
<dbReference type="GO" id="GO:0016020">
    <property type="term" value="C:membrane"/>
    <property type="evidence" value="ECO:0007669"/>
    <property type="project" value="InterPro"/>
</dbReference>
<feature type="active site" description="Proton donor/acceptor" evidence="10">
    <location>
        <position position="394"/>
    </location>
</feature>
<dbReference type="Proteomes" id="UP000237481">
    <property type="component" value="Unassembled WGS sequence"/>
</dbReference>
<keyword evidence="8" id="KW-0234">DNA repair</keyword>
<feature type="transmembrane region" description="Helical" evidence="14">
    <location>
        <begin position="873"/>
        <end position="894"/>
    </location>
</feature>
<dbReference type="PANTHER" id="PTHR12415">
    <property type="entry name" value="TYROSYL-DNA PHOSPHODIESTERASE 1"/>
    <property type="match status" value="1"/>
</dbReference>
<dbReference type="GO" id="GO:0017005">
    <property type="term" value="F:3'-tyrosyl-DNA phosphodiesterase activity"/>
    <property type="evidence" value="ECO:0007669"/>
    <property type="project" value="TreeGrafter"/>
</dbReference>
<feature type="transmembrane region" description="Helical" evidence="14">
    <location>
        <begin position="983"/>
        <end position="1003"/>
    </location>
</feature>
<evidence type="ECO:0000256" key="9">
    <source>
        <dbReference type="ARBA" id="ARBA00023242"/>
    </source>
</evidence>
<feature type="compositionally biased region" description="Basic and acidic residues" evidence="13">
    <location>
        <begin position="370"/>
        <end position="388"/>
    </location>
</feature>
<evidence type="ECO:0000256" key="8">
    <source>
        <dbReference type="ARBA" id="ARBA00023204"/>
    </source>
</evidence>
<feature type="active site" description="Nucleophile" evidence="10">
    <location>
        <position position="143"/>
    </location>
</feature>
<evidence type="ECO:0000256" key="1">
    <source>
        <dbReference type="ARBA" id="ARBA00004123"/>
    </source>
</evidence>
<keyword evidence="5" id="KW-0227">DNA damage</keyword>
<dbReference type="Pfam" id="PF06087">
    <property type="entry name" value="Tyr-DNA_phospho"/>
    <property type="match status" value="1"/>
</dbReference>
<feature type="transmembrane region" description="Helical" evidence="14">
    <location>
        <begin position="1125"/>
        <end position="1144"/>
    </location>
</feature>
<comment type="similarity">
    <text evidence="2">Belongs to the multi antimicrobial extrusion (MATE) (TC 2.A.66.1) family.</text>
</comment>
<reference evidence="15 16" key="1">
    <citation type="submission" date="2018-01" db="EMBL/GenBank/DDBJ databases">
        <title>Harnessing the power of phylogenomics to disentangle the directionality and signatures of interkingdom host jumping in the parasitic fungal genus Tolypocladium.</title>
        <authorList>
            <person name="Quandt C.A."/>
            <person name="Patterson W."/>
            <person name="Spatafora J.W."/>
        </authorList>
    </citation>
    <scope>NUCLEOTIDE SEQUENCE [LARGE SCALE GENOMIC DNA]</scope>
    <source>
        <strain evidence="15 16">NRBC 100945</strain>
    </source>
</reference>
<dbReference type="InterPro" id="IPR045069">
    <property type="entry name" value="MATE_euk"/>
</dbReference>
<dbReference type="InterPro" id="IPR002528">
    <property type="entry name" value="MATE_fam"/>
</dbReference>
<dbReference type="GO" id="GO:1990961">
    <property type="term" value="P:xenobiotic detoxification by transmembrane export across the plasma membrane"/>
    <property type="evidence" value="ECO:0007669"/>
    <property type="project" value="InterPro"/>
</dbReference>
<feature type="transmembrane region" description="Helical" evidence="14">
    <location>
        <begin position="806"/>
        <end position="823"/>
    </location>
</feature>
<dbReference type="Pfam" id="PF01554">
    <property type="entry name" value="MatE"/>
    <property type="match status" value="2"/>
</dbReference>
<feature type="compositionally biased region" description="Low complexity" evidence="13">
    <location>
        <begin position="677"/>
        <end position="689"/>
    </location>
</feature>
<keyword evidence="4" id="KW-0540">Nuclease</keyword>
<evidence type="ECO:0000256" key="12">
    <source>
        <dbReference type="PIRSR" id="PIRSR610347-3"/>
    </source>
</evidence>
<organism evidence="15 16">
    <name type="scientific">Tolypocladium paradoxum</name>
    <dbReference type="NCBI Taxonomy" id="94208"/>
    <lineage>
        <taxon>Eukaryota</taxon>
        <taxon>Fungi</taxon>
        <taxon>Dikarya</taxon>
        <taxon>Ascomycota</taxon>
        <taxon>Pezizomycotina</taxon>
        <taxon>Sordariomycetes</taxon>
        <taxon>Hypocreomycetidae</taxon>
        <taxon>Hypocreales</taxon>
        <taxon>Ophiocordycipitaceae</taxon>
        <taxon>Tolypocladium</taxon>
    </lineage>
</organism>
<feature type="compositionally biased region" description="Basic and acidic residues" evidence="13">
    <location>
        <begin position="1"/>
        <end position="10"/>
    </location>
</feature>
<name>A0A2S4LAN6_9HYPO</name>
<dbReference type="PANTHER" id="PTHR12415:SF0">
    <property type="entry name" value="TYROSYL-DNA PHOSPHODIESTERASE 1"/>
    <property type="match status" value="1"/>
</dbReference>
<dbReference type="GO" id="GO:0006281">
    <property type="term" value="P:DNA repair"/>
    <property type="evidence" value="ECO:0007669"/>
    <property type="project" value="UniProtKB-KW"/>
</dbReference>
<keyword evidence="16" id="KW-1185">Reference proteome</keyword>
<feature type="transmembrane region" description="Helical" evidence="14">
    <location>
        <begin position="1099"/>
        <end position="1119"/>
    </location>
</feature>
<dbReference type="GO" id="GO:0003690">
    <property type="term" value="F:double-stranded DNA binding"/>
    <property type="evidence" value="ECO:0007669"/>
    <property type="project" value="TreeGrafter"/>
</dbReference>
<comment type="subcellular location">
    <subcellularLocation>
        <location evidence="1">Nucleus</location>
    </subcellularLocation>
</comment>
<dbReference type="NCBIfam" id="TIGR00797">
    <property type="entry name" value="matE"/>
    <property type="match status" value="1"/>
</dbReference>
<feature type="region of interest" description="Disordered" evidence="13">
    <location>
        <begin position="1"/>
        <end position="34"/>
    </location>
</feature>
<dbReference type="OrthoDB" id="2126698at2759"/>
<dbReference type="AlphaFoldDB" id="A0A2S4LAN6"/>
<dbReference type="Gene3D" id="3.30.870.10">
    <property type="entry name" value="Endonuclease Chain A"/>
    <property type="match status" value="2"/>
</dbReference>
<evidence type="ECO:0000256" key="7">
    <source>
        <dbReference type="ARBA" id="ARBA00022839"/>
    </source>
</evidence>
<keyword evidence="6" id="KW-0378">Hydrolase</keyword>
<dbReference type="GO" id="GO:0042910">
    <property type="term" value="F:xenobiotic transmembrane transporter activity"/>
    <property type="evidence" value="ECO:0007669"/>
    <property type="project" value="InterPro"/>
</dbReference>
<dbReference type="GO" id="GO:0003697">
    <property type="term" value="F:single-stranded DNA binding"/>
    <property type="evidence" value="ECO:0007669"/>
    <property type="project" value="TreeGrafter"/>
</dbReference>
<feature type="region of interest" description="Disordered" evidence="13">
    <location>
        <begin position="511"/>
        <end position="543"/>
    </location>
</feature>
<dbReference type="SUPFAM" id="SSF56024">
    <property type="entry name" value="Phospholipase D/nuclease"/>
    <property type="match status" value="2"/>
</dbReference>
<evidence type="ECO:0000313" key="15">
    <source>
        <dbReference type="EMBL" id="POR39493.1"/>
    </source>
</evidence>
<gene>
    <name evidence="15" type="ORF">TPAR_00332</name>
</gene>
<feature type="transmembrane region" description="Helical" evidence="14">
    <location>
        <begin position="900"/>
        <end position="924"/>
    </location>
</feature>
<feature type="binding site" evidence="11">
    <location>
        <position position="145"/>
    </location>
    <ligand>
        <name>substrate</name>
    </ligand>
</feature>
<feature type="region of interest" description="Disordered" evidence="13">
    <location>
        <begin position="652"/>
        <end position="698"/>
    </location>
</feature>
<keyword evidence="14" id="KW-0812">Transmembrane</keyword>
<evidence type="ECO:0000256" key="6">
    <source>
        <dbReference type="ARBA" id="ARBA00022801"/>
    </source>
</evidence>
<evidence type="ECO:0000313" key="16">
    <source>
        <dbReference type="Proteomes" id="UP000237481"/>
    </source>
</evidence>
<feature type="binding site" evidence="11">
    <location>
        <position position="396"/>
    </location>
    <ligand>
        <name>substrate</name>
    </ligand>
</feature>
<keyword evidence="14" id="KW-1133">Transmembrane helix</keyword>
<dbReference type="GO" id="GO:0004527">
    <property type="term" value="F:exonuclease activity"/>
    <property type="evidence" value="ECO:0007669"/>
    <property type="project" value="UniProtKB-KW"/>
</dbReference>
<feature type="transmembrane region" description="Helical" evidence="14">
    <location>
        <begin position="1024"/>
        <end position="1045"/>
    </location>
</feature>
<evidence type="ECO:0000256" key="10">
    <source>
        <dbReference type="PIRSR" id="PIRSR610347-1"/>
    </source>
</evidence>
<comment type="similarity">
    <text evidence="3">Belongs to the tyrosyl-DNA phosphodiesterase family.</text>
</comment>
<feature type="transmembrane region" description="Helical" evidence="14">
    <location>
        <begin position="843"/>
        <end position="861"/>
    </location>
</feature>
<evidence type="ECO:0000256" key="13">
    <source>
        <dbReference type="SAM" id="MobiDB-lite"/>
    </source>
</evidence>
<dbReference type="InterPro" id="IPR010347">
    <property type="entry name" value="Tdp1"/>
</dbReference>
<dbReference type="CDD" id="cd13132">
    <property type="entry name" value="MATE_eukaryotic"/>
    <property type="match status" value="1"/>
</dbReference>
<dbReference type="STRING" id="94208.A0A2S4LAN6"/>
<dbReference type="CDD" id="cd09194">
    <property type="entry name" value="PLDc_yTdp1_1"/>
    <property type="match status" value="1"/>
</dbReference>
<evidence type="ECO:0000256" key="4">
    <source>
        <dbReference type="ARBA" id="ARBA00022722"/>
    </source>
</evidence>
<evidence type="ECO:0000256" key="3">
    <source>
        <dbReference type="ARBA" id="ARBA00010205"/>
    </source>
</evidence>
<feature type="transmembrane region" description="Helical" evidence="14">
    <location>
        <begin position="944"/>
        <end position="963"/>
    </location>
</feature>
<dbReference type="FunFam" id="3.30.870.10:FF:000038">
    <property type="entry name" value="Probable tyrosyl-DNA phosphodiesterase"/>
    <property type="match status" value="1"/>
</dbReference>
<proteinExistence type="inferred from homology"/>
<evidence type="ECO:0000256" key="11">
    <source>
        <dbReference type="PIRSR" id="PIRSR610347-2"/>
    </source>
</evidence>
<protein>
    <submittedName>
        <fullName evidence="15">Multi antimicrobial extrusion protein</fullName>
    </submittedName>
</protein>